<sequence>MAQIGKFNTLEVVSKTEFGVYLDGENLDTVLLPKRQVPKDTEIGDWLNVFIYLDSEDRLIATTDKPLAEVGQCALLTVKEVTAFGAFLDWGLAKDLLVPFSEQRKPMEEGQKHVVYLFVDEHTQRITGSAKLSNFLREETNNYQPGDRVSLMIVNRTNIGYKAIVDDLYLGVIHNIDVLQPLRPGQKLAGYIKTVREDKKIDISIQLQGQEARDDIGSRILARLEENGGVLGLGDKSSPDEIYAAFQTSKGNFKKAVGGLLKQKKITLEPKRIIQVKS</sequence>
<dbReference type="Gene3D" id="2.40.50.140">
    <property type="entry name" value="Nucleic acid-binding proteins"/>
    <property type="match status" value="2"/>
</dbReference>
<proteinExistence type="inferred from homology"/>
<dbReference type="InterPro" id="IPR040764">
    <property type="entry name" value="CvfB_WH"/>
</dbReference>
<dbReference type="InterPro" id="IPR036388">
    <property type="entry name" value="WH-like_DNA-bd_sf"/>
</dbReference>
<comment type="similarity">
    <text evidence="1">Belongs to the CvfB family.</text>
</comment>
<name>A0A4R3IBC6_9GAMM</name>
<organism evidence="3 4">
    <name type="scientific">Reinekea marinisedimentorum</name>
    <dbReference type="NCBI Taxonomy" id="230495"/>
    <lineage>
        <taxon>Bacteria</taxon>
        <taxon>Pseudomonadati</taxon>
        <taxon>Pseudomonadota</taxon>
        <taxon>Gammaproteobacteria</taxon>
        <taxon>Oceanospirillales</taxon>
        <taxon>Saccharospirillaceae</taxon>
        <taxon>Reinekea</taxon>
    </lineage>
</organism>
<dbReference type="InterPro" id="IPR014464">
    <property type="entry name" value="CvfB_fam"/>
</dbReference>
<dbReference type="Pfam" id="PF17783">
    <property type="entry name" value="WHD_CvfB"/>
    <property type="match status" value="1"/>
</dbReference>
<feature type="domain" description="S1 motif" evidence="2">
    <location>
        <begin position="3"/>
        <end position="64"/>
    </location>
</feature>
<comment type="caution">
    <text evidence="3">The sequence shown here is derived from an EMBL/GenBank/DDBJ whole genome shotgun (WGS) entry which is preliminary data.</text>
</comment>
<evidence type="ECO:0000313" key="4">
    <source>
        <dbReference type="Proteomes" id="UP000295793"/>
    </source>
</evidence>
<evidence type="ECO:0000259" key="2">
    <source>
        <dbReference type="SMART" id="SM00316"/>
    </source>
</evidence>
<protein>
    <recommendedName>
        <fullName evidence="2">S1 motif domain-containing protein</fullName>
    </recommendedName>
</protein>
<feature type="domain" description="S1 motif" evidence="2">
    <location>
        <begin position="144"/>
        <end position="206"/>
    </location>
</feature>
<evidence type="ECO:0000313" key="3">
    <source>
        <dbReference type="EMBL" id="TCS43919.1"/>
    </source>
</evidence>
<keyword evidence="4" id="KW-1185">Reference proteome</keyword>
<dbReference type="Gene3D" id="1.10.10.10">
    <property type="entry name" value="Winged helix-like DNA-binding domain superfamily/Winged helix DNA-binding domain"/>
    <property type="match status" value="1"/>
</dbReference>
<feature type="domain" description="S1 motif" evidence="2">
    <location>
        <begin position="69"/>
        <end position="131"/>
    </location>
</feature>
<dbReference type="EMBL" id="SLZR01000001">
    <property type="protein sequence ID" value="TCS43919.1"/>
    <property type="molecule type" value="Genomic_DNA"/>
</dbReference>
<dbReference type="AlphaFoldDB" id="A0A4R3IBC6"/>
<dbReference type="PANTHER" id="PTHR37296">
    <property type="entry name" value="CONSERVED VIRULENCE FACTOR B"/>
    <property type="match status" value="1"/>
</dbReference>
<dbReference type="RefSeq" id="WP_132699085.1">
    <property type="nucleotide sequence ID" value="NZ_SLZR01000001.1"/>
</dbReference>
<dbReference type="InterPro" id="IPR012340">
    <property type="entry name" value="NA-bd_OB-fold"/>
</dbReference>
<dbReference type="SMART" id="SM00316">
    <property type="entry name" value="S1"/>
    <property type="match status" value="3"/>
</dbReference>
<dbReference type="PIRSF" id="PIRSF012524">
    <property type="entry name" value="YitL_S1"/>
    <property type="match status" value="1"/>
</dbReference>
<dbReference type="GO" id="GO:0003676">
    <property type="term" value="F:nucleic acid binding"/>
    <property type="evidence" value="ECO:0007669"/>
    <property type="project" value="InterPro"/>
</dbReference>
<dbReference type="InterPro" id="IPR039566">
    <property type="entry name" value="CvfB_S1_st"/>
</dbReference>
<dbReference type="Proteomes" id="UP000295793">
    <property type="component" value="Unassembled WGS sequence"/>
</dbReference>
<reference evidence="3 4" key="1">
    <citation type="submission" date="2019-03" db="EMBL/GenBank/DDBJ databases">
        <title>Genomic Encyclopedia of Archaeal and Bacterial Type Strains, Phase II (KMG-II): from individual species to whole genera.</title>
        <authorList>
            <person name="Goeker M."/>
        </authorList>
    </citation>
    <scope>NUCLEOTIDE SEQUENCE [LARGE SCALE GENOMIC DNA]</scope>
    <source>
        <strain evidence="3 4">DSM 15388</strain>
    </source>
</reference>
<dbReference type="PANTHER" id="PTHR37296:SF1">
    <property type="entry name" value="CONSERVED VIRULENCE FACTOR B"/>
    <property type="match status" value="1"/>
</dbReference>
<evidence type="ECO:0000256" key="1">
    <source>
        <dbReference type="PIRNR" id="PIRNR012524"/>
    </source>
</evidence>
<dbReference type="InterPro" id="IPR003029">
    <property type="entry name" value="S1_domain"/>
</dbReference>
<gene>
    <name evidence="3" type="ORF">BCF53_101262</name>
</gene>
<accession>A0A4R3IBC6</accession>
<dbReference type="Pfam" id="PF13509">
    <property type="entry name" value="S1_2"/>
    <property type="match status" value="2"/>
</dbReference>
<dbReference type="OrthoDB" id="9801597at2"/>